<dbReference type="GeneID" id="29998968"/>
<proteinExistence type="predicted"/>
<geneLocation type="chloroplast" evidence="1"/>
<keyword evidence="1" id="KW-0150">Chloroplast</keyword>
<name>A0A1G4NSS8_9FLOR</name>
<dbReference type="RefSeq" id="YP_009313474.1">
    <property type="nucleotide sequence ID" value="NC_031657.1"/>
</dbReference>
<organism evidence="1">
    <name type="scientific">Galaxaura rugosa</name>
    <dbReference type="NCBI Taxonomy" id="268570"/>
    <lineage>
        <taxon>Eukaryota</taxon>
        <taxon>Rhodophyta</taxon>
        <taxon>Florideophyceae</taxon>
        <taxon>Nemaliophycidae</taxon>
        <taxon>Nemaliales</taxon>
        <taxon>Galaxauraceae</taxon>
        <taxon>Galaxaura</taxon>
    </lineage>
</organism>
<sequence length="73" mass="8686">MCICINCLYVHKCSTYKYIQQQHQGNTNIVPPEFYPINTIINVNLYNNNIPLQLDWDIIECMSFIDKPGYWKN</sequence>
<evidence type="ECO:0000313" key="1">
    <source>
        <dbReference type="EMBL" id="SCW21728.1"/>
    </source>
</evidence>
<dbReference type="InterPro" id="IPR019656">
    <property type="entry name" value="Uncharacterised_Ycf34"/>
</dbReference>
<reference evidence="1" key="1">
    <citation type="submission" date="2016-10" db="EMBL/GenBank/DDBJ databases">
        <title>Chloroplast genomes as a tool to resolve red algal phylogenies: a case study in the Nemaliales.</title>
        <authorList>
            <person name="Costa J.F."/>
            <person name="Lin S.M."/>
            <person name="Macaya E.C."/>
            <person name="Fernandez-Garcia C."/>
            <person name="Verbruggen H."/>
        </authorList>
    </citation>
    <scope>NUCLEOTIDE SEQUENCE</scope>
    <source>
        <strain evidence="1">JFC0074</strain>
    </source>
</reference>
<gene>
    <name evidence="1" type="primary">ycf34</name>
    <name evidence="1" type="ORF">JFC0074_85</name>
</gene>
<accession>A0A1G4NSS8</accession>
<protein>
    <recommendedName>
        <fullName evidence="2">Ycf34</fullName>
    </recommendedName>
</protein>
<dbReference type="AlphaFoldDB" id="A0A1G4NSS8"/>
<evidence type="ECO:0008006" key="2">
    <source>
        <dbReference type="Google" id="ProtNLM"/>
    </source>
</evidence>
<keyword evidence="1" id="KW-0934">Plastid</keyword>
<reference evidence="1" key="2">
    <citation type="submission" date="2016-10" db="EMBL/GenBank/DDBJ databases">
        <authorList>
            <person name="de Groot N.N."/>
        </authorList>
    </citation>
    <scope>NUCLEOTIDE SEQUENCE</scope>
    <source>
        <strain evidence="1">JFC0074</strain>
    </source>
</reference>
<dbReference type="Pfam" id="PF10718">
    <property type="entry name" value="Ycf34"/>
    <property type="match status" value="1"/>
</dbReference>
<dbReference type="EMBL" id="LT622865">
    <property type="protein sequence ID" value="SCW21728.1"/>
    <property type="molecule type" value="Genomic_DNA"/>
</dbReference>